<dbReference type="STRING" id="400055.SAMN04490243_2066"/>
<sequence length="97" mass="11455">MLTRIVCLQFKQENIPSFERIFESSRERIRTFPGCKHLELLRESGEVGIFFTYSKWESESALENYRKSPFFKGVWSQTKALFAAPAKAWSLYNHLDE</sequence>
<dbReference type="Pfam" id="PF03992">
    <property type="entry name" value="ABM"/>
    <property type="match status" value="1"/>
</dbReference>
<accession>A0A1I6H1J3</accession>
<dbReference type="SUPFAM" id="SSF54909">
    <property type="entry name" value="Dimeric alpha+beta barrel"/>
    <property type="match status" value="1"/>
</dbReference>
<feature type="domain" description="ABM" evidence="1">
    <location>
        <begin position="2"/>
        <end position="93"/>
    </location>
</feature>
<reference evidence="2 3" key="1">
    <citation type="submission" date="2016-10" db="EMBL/GenBank/DDBJ databases">
        <authorList>
            <person name="de Groot N.N."/>
        </authorList>
    </citation>
    <scope>NUCLEOTIDE SEQUENCE [LARGE SCALE GENOMIC DNA]</scope>
    <source>
        <strain evidence="2 3">DSM 21019</strain>
    </source>
</reference>
<evidence type="ECO:0000259" key="1">
    <source>
        <dbReference type="PROSITE" id="PS51725"/>
    </source>
</evidence>
<dbReference type="InterPro" id="IPR011008">
    <property type="entry name" value="Dimeric_a/b-barrel"/>
</dbReference>
<dbReference type="PROSITE" id="PS51725">
    <property type="entry name" value="ABM"/>
    <property type="match status" value="1"/>
</dbReference>
<dbReference type="OrthoDB" id="1120859at2"/>
<name>A0A1I6H1J3_9FLAO</name>
<gene>
    <name evidence="2" type="ORF">SAMN04490243_2066</name>
</gene>
<dbReference type="Gene3D" id="3.30.70.100">
    <property type="match status" value="1"/>
</dbReference>
<keyword evidence="2" id="KW-0503">Monooxygenase</keyword>
<dbReference type="AlphaFoldDB" id="A0A1I6H1J3"/>
<dbReference type="InterPro" id="IPR007138">
    <property type="entry name" value="ABM_dom"/>
</dbReference>
<dbReference type="Proteomes" id="UP000199534">
    <property type="component" value="Unassembled WGS sequence"/>
</dbReference>
<keyword evidence="3" id="KW-1185">Reference proteome</keyword>
<dbReference type="RefSeq" id="WP_092982513.1">
    <property type="nucleotide sequence ID" value="NZ_FOYQ01000002.1"/>
</dbReference>
<protein>
    <submittedName>
        <fullName evidence="2">Quinol monooxygenase YgiN</fullName>
    </submittedName>
</protein>
<dbReference type="EMBL" id="FOYQ01000002">
    <property type="protein sequence ID" value="SFR48294.1"/>
    <property type="molecule type" value="Genomic_DNA"/>
</dbReference>
<evidence type="ECO:0000313" key="3">
    <source>
        <dbReference type="Proteomes" id="UP000199534"/>
    </source>
</evidence>
<dbReference type="GO" id="GO:0004497">
    <property type="term" value="F:monooxygenase activity"/>
    <property type="evidence" value="ECO:0007669"/>
    <property type="project" value="UniProtKB-KW"/>
</dbReference>
<evidence type="ECO:0000313" key="2">
    <source>
        <dbReference type="EMBL" id="SFR48294.1"/>
    </source>
</evidence>
<keyword evidence="2" id="KW-0560">Oxidoreductase</keyword>
<proteinExistence type="predicted"/>
<organism evidence="2 3">
    <name type="scientific">Robiginitalea myxolifaciens</name>
    <dbReference type="NCBI Taxonomy" id="400055"/>
    <lineage>
        <taxon>Bacteria</taxon>
        <taxon>Pseudomonadati</taxon>
        <taxon>Bacteroidota</taxon>
        <taxon>Flavobacteriia</taxon>
        <taxon>Flavobacteriales</taxon>
        <taxon>Flavobacteriaceae</taxon>
        <taxon>Robiginitalea</taxon>
    </lineage>
</organism>